<dbReference type="GO" id="GO:0016042">
    <property type="term" value="P:lipid catabolic process"/>
    <property type="evidence" value="ECO:0007669"/>
    <property type="project" value="UniProtKB-UniRule"/>
</dbReference>
<evidence type="ECO:0000256" key="8">
    <source>
        <dbReference type="SAM" id="MobiDB-lite"/>
    </source>
</evidence>
<keyword evidence="5 7" id="KW-0443">Lipid metabolism</keyword>
<dbReference type="Gene3D" id="1.25.40.20">
    <property type="entry name" value="Ankyrin repeat-containing domain"/>
    <property type="match status" value="1"/>
</dbReference>
<evidence type="ECO:0000256" key="5">
    <source>
        <dbReference type="ARBA" id="ARBA00023098"/>
    </source>
</evidence>
<organism evidence="10 11">
    <name type="scientific">Colletotrichum asianum</name>
    <dbReference type="NCBI Taxonomy" id="702518"/>
    <lineage>
        <taxon>Eukaryota</taxon>
        <taxon>Fungi</taxon>
        <taxon>Dikarya</taxon>
        <taxon>Ascomycota</taxon>
        <taxon>Pezizomycotina</taxon>
        <taxon>Sordariomycetes</taxon>
        <taxon>Hypocreomycetidae</taxon>
        <taxon>Glomerellales</taxon>
        <taxon>Glomerellaceae</taxon>
        <taxon>Colletotrichum</taxon>
        <taxon>Colletotrichum gloeosporioides species complex</taxon>
    </lineage>
</organism>
<comment type="caution">
    <text evidence="10">The sequence shown here is derived from an EMBL/GenBank/DDBJ whole genome shotgun (WGS) entry which is preliminary data.</text>
</comment>
<evidence type="ECO:0000256" key="7">
    <source>
        <dbReference type="PROSITE-ProRule" id="PRU01161"/>
    </source>
</evidence>
<feature type="domain" description="PNPLA" evidence="9">
    <location>
        <begin position="12"/>
        <end position="208"/>
    </location>
</feature>
<evidence type="ECO:0000256" key="6">
    <source>
        <dbReference type="ARBA" id="ARBA00023422"/>
    </source>
</evidence>
<dbReference type="InterPro" id="IPR056884">
    <property type="entry name" value="NPHP3-like_N"/>
</dbReference>
<keyword evidence="3 7" id="KW-0378">Hydrolase</keyword>
<dbReference type="GO" id="GO:0047499">
    <property type="term" value="F:calcium-independent phospholipase A2 activity"/>
    <property type="evidence" value="ECO:0007669"/>
    <property type="project" value="TreeGrafter"/>
</dbReference>
<accession>A0A8H3W155</accession>
<dbReference type="PROSITE" id="PS51635">
    <property type="entry name" value="PNPLA"/>
    <property type="match status" value="1"/>
</dbReference>
<feature type="compositionally biased region" description="Basic and acidic residues" evidence="8">
    <location>
        <begin position="1112"/>
        <end position="1121"/>
    </location>
</feature>
<dbReference type="OrthoDB" id="1658288at2759"/>
<dbReference type="SMART" id="SM00248">
    <property type="entry name" value="ANK"/>
    <property type="match status" value="3"/>
</dbReference>
<dbReference type="EC" id="3.1.1.4" evidence="1"/>
<feature type="active site" description="Nucleophile" evidence="7">
    <location>
        <position position="56"/>
    </location>
</feature>
<feature type="short sequence motif" description="GXGXXG" evidence="7">
    <location>
        <begin position="16"/>
        <end position="21"/>
    </location>
</feature>
<dbReference type="GO" id="GO:0019369">
    <property type="term" value="P:arachidonate metabolic process"/>
    <property type="evidence" value="ECO:0007669"/>
    <property type="project" value="TreeGrafter"/>
</dbReference>
<evidence type="ECO:0000256" key="2">
    <source>
        <dbReference type="ARBA" id="ARBA00022737"/>
    </source>
</evidence>
<dbReference type="Pfam" id="PF01734">
    <property type="entry name" value="Patatin"/>
    <property type="match status" value="1"/>
</dbReference>
<feature type="active site" description="Proton acceptor" evidence="7">
    <location>
        <position position="195"/>
    </location>
</feature>
<evidence type="ECO:0000256" key="1">
    <source>
        <dbReference type="ARBA" id="ARBA00013278"/>
    </source>
</evidence>
<proteinExistence type="predicted"/>
<evidence type="ECO:0000259" key="9">
    <source>
        <dbReference type="PROSITE" id="PS51635"/>
    </source>
</evidence>
<dbReference type="PANTHER" id="PTHR24185">
    <property type="entry name" value="CALCIUM-INDEPENDENT PHOSPHOLIPASE A2-GAMMA"/>
    <property type="match status" value="1"/>
</dbReference>
<dbReference type="Gene3D" id="3.40.1090.10">
    <property type="entry name" value="Cytosolic phospholipase A2 catalytic domain"/>
    <property type="match status" value="1"/>
</dbReference>
<keyword evidence="2" id="KW-0677">Repeat</keyword>
<dbReference type="InterPro" id="IPR016035">
    <property type="entry name" value="Acyl_Trfase/lysoPLipase"/>
</dbReference>
<keyword evidence="11" id="KW-1185">Reference proteome</keyword>
<keyword evidence="4 7" id="KW-0442">Lipid degradation</keyword>
<dbReference type="GO" id="GO:0046486">
    <property type="term" value="P:glycerolipid metabolic process"/>
    <property type="evidence" value="ECO:0007669"/>
    <property type="project" value="UniProtKB-ARBA"/>
</dbReference>
<comment type="catalytic activity">
    <reaction evidence="6">
        <text>a 1,2-diacyl-sn-glycero-3-phosphocholine + H2O = a 1-acyl-sn-glycero-3-phosphocholine + a fatty acid + H(+)</text>
        <dbReference type="Rhea" id="RHEA:15801"/>
        <dbReference type="ChEBI" id="CHEBI:15377"/>
        <dbReference type="ChEBI" id="CHEBI:15378"/>
        <dbReference type="ChEBI" id="CHEBI:28868"/>
        <dbReference type="ChEBI" id="CHEBI:57643"/>
        <dbReference type="ChEBI" id="CHEBI:58168"/>
        <dbReference type="EC" id="3.1.1.4"/>
    </reaction>
    <physiologicalReaction direction="left-to-right" evidence="6">
        <dbReference type="Rhea" id="RHEA:15802"/>
    </physiologicalReaction>
</comment>
<evidence type="ECO:0000313" key="10">
    <source>
        <dbReference type="EMBL" id="KAF0320386.1"/>
    </source>
</evidence>
<dbReference type="InterPro" id="IPR002110">
    <property type="entry name" value="Ankyrin_rpt"/>
</dbReference>
<protein>
    <recommendedName>
        <fullName evidence="1">phospholipase A2</fullName>
        <ecNumber evidence="1">3.1.1.4</ecNumber>
    </recommendedName>
</protein>
<name>A0A8H3W155_9PEZI</name>
<dbReference type="Proteomes" id="UP000434172">
    <property type="component" value="Unassembled WGS sequence"/>
</dbReference>
<feature type="region of interest" description="Disordered" evidence="8">
    <location>
        <begin position="1093"/>
        <end position="1121"/>
    </location>
</feature>
<dbReference type="InterPro" id="IPR002641">
    <property type="entry name" value="PNPLA_dom"/>
</dbReference>
<sequence length="1121" mass="125928">MTFIPRHNPRLLAIDGGGVRGLSSLLILKQLMETIDPDAEKPPKPCEYFDMIGGTSTGGLIAIMLGRLEMDVDSCIDAYLTLSDRVFQKKRQWMSIKGKAQGRFDSDELERAIKQILVEQGRDPEELLRIPGKPKCKVFVCATSRETNSIVRFRSYGGRGVSRPIRIWEAGRATSAAPSFFDPITIGAIGETFADGAMGANNPVFQLWSEALYEWPELETTVQCVVSVGTGVMSATPFKDDVFHIISSLAKIITECDATAEKFLQDKRMLDTQKRYYRFNVEEGLGDVAMEDSKQKPFIAAATNKYVETHKVFKALGDCATMLRVGYVRIPLRSDQYIKMCHQALVSSENLAQFEDVGVFNDGDWLFQHPVYRCWRDKTPDNESTAFLTLKGNPGAGKSVLMKEAVLDNGLDPSVIVINHFCSQSHQPNQGQASPEYVTSICRSMLGQLILQVPKTQCISEVISTWGEDIERNPNAGCWLINRLTVGQLRENIIQVMRSNRTNVLGQPMRFRLYIDGINDCEGDHSECLPSGKGGCQLSVMTFLSQLLAEALPQQINIGILMSRQYVPIYGDNEPRAIVIELDKHNKHSVQAFIVKQLRKLNDHDRELRLYLQLQAHVHDGFLWATLVTQEILGLSPSEGHSELAAVFDGIPRRLTNLYERALYNSEIARSSRIWDFFKVALGALRPMTSRQFRQAFAFADTFGHASIEEWELSDTGFHPERFTNRLRRDSRGLLEIITVNTRCHMNGSNSEVRDQVRFIHRSVVNFLRRECDFTKLHPDFSTNMTEQCHLFLFKCCVNALDFYSLKKEHNVDFLNYACEFWAQHARGSGHLLDTLEDLPKFVLSCQASKTPRVLELQKKLLGSSQAKEFLLLESCQSDVSGGMVAVLATLGCGNLLRRHFKRCKDCKQSSFDLSYGMRGPYELAIRNSIIAGWTNVAAYLLEERCKGNLNVHLGGRTLMYTACYFGDLPVVEFLLHQKADACAWSQAKYEYPLHVAIALGATDLVKLLLSSNSVDKKAVLMARRRNGGGTALHFAVQSRQPQAKKLEVLRMIIKLAPHGANLLKLTDDAGKTPIGLARFDLDEDSKVLEELEDFEDEDASEDESGDESDTWGEHSDGDEA</sequence>
<dbReference type="CDD" id="cd07216">
    <property type="entry name" value="Pat17_PNPLA8_PNPLA9_like3"/>
    <property type="match status" value="1"/>
</dbReference>
<evidence type="ECO:0000256" key="3">
    <source>
        <dbReference type="ARBA" id="ARBA00022801"/>
    </source>
</evidence>
<gene>
    <name evidence="10" type="ORF">GQ607_012312</name>
</gene>
<evidence type="ECO:0000256" key="4">
    <source>
        <dbReference type="ARBA" id="ARBA00022963"/>
    </source>
</evidence>
<dbReference type="SUPFAM" id="SSF52151">
    <property type="entry name" value="FabD/lysophospholipase-like"/>
    <property type="match status" value="1"/>
</dbReference>
<evidence type="ECO:0000313" key="11">
    <source>
        <dbReference type="Proteomes" id="UP000434172"/>
    </source>
</evidence>
<dbReference type="EMBL" id="WOWK01000083">
    <property type="protein sequence ID" value="KAF0320386.1"/>
    <property type="molecule type" value="Genomic_DNA"/>
</dbReference>
<dbReference type="PANTHER" id="PTHR24185:SF1">
    <property type="entry name" value="CALCIUM-INDEPENDENT PHOSPHOLIPASE A2-GAMMA"/>
    <property type="match status" value="1"/>
</dbReference>
<feature type="short sequence motif" description="GXSXG" evidence="7">
    <location>
        <begin position="54"/>
        <end position="58"/>
    </location>
</feature>
<dbReference type="AlphaFoldDB" id="A0A8H3W155"/>
<feature type="compositionally biased region" description="Acidic residues" evidence="8">
    <location>
        <begin position="1093"/>
        <end position="1111"/>
    </location>
</feature>
<dbReference type="GO" id="GO:0016020">
    <property type="term" value="C:membrane"/>
    <property type="evidence" value="ECO:0007669"/>
    <property type="project" value="TreeGrafter"/>
</dbReference>
<feature type="short sequence motif" description="DGA/G" evidence="7">
    <location>
        <begin position="195"/>
        <end position="197"/>
    </location>
</feature>
<dbReference type="SUPFAM" id="SSF48403">
    <property type="entry name" value="Ankyrin repeat"/>
    <property type="match status" value="1"/>
</dbReference>
<dbReference type="InterPro" id="IPR036770">
    <property type="entry name" value="Ankyrin_rpt-contain_sf"/>
</dbReference>
<dbReference type="Pfam" id="PF24883">
    <property type="entry name" value="NPHP3_N"/>
    <property type="match status" value="1"/>
</dbReference>
<reference evidence="10 11" key="1">
    <citation type="submission" date="2019-12" db="EMBL/GenBank/DDBJ databases">
        <title>A genome sequence resource for the geographically widespread anthracnose pathogen Colletotrichum asianum.</title>
        <authorList>
            <person name="Meng Y."/>
        </authorList>
    </citation>
    <scope>NUCLEOTIDE SEQUENCE [LARGE SCALE GENOMIC DNA]</scope>
    <source>
        <strain evidence="10 11">ICMP 18580</strain>
    </source>
</reference>